<evidence type="ECO:0000313" key="2">
    <source>
        <dbReference type="Proteomes" id="UP001232245"/>
    </source>
</evidence>
<keyword evidence="2" id="KW-1185">Reference proteome</keyword>
<evidence type="ECO:0000313" key="1">
    <source>
        <dbReference type="EMBL" id="MDQ0225737.1"/>
    </source>
</evidence>
<dbReference type="Proteomes" id="UP001232245">
    <property type="component" value="Unassembled WGS sequence"/>
</dbReference>
<comment type="caution">
    <text evidence="1">The sequence shown here is derived from an EMBL/GenBank/DDBJ whole genome shotgun (WGS) entry which is preliminary data.</text>
</comment>
<name>A0ABT9Z0L2_9BACI</name>
<dbReference type="EMBL" id="JAUSTZ010000003">
    <property type="protein sequence ID" value="MDQ0225737.1"/>
    <property type="molecule type" value="Genomic_DNA"/>
</dbReference>
<organism evidence="1 2">
    <name type="scientific">Metabacillus niabensis</name>
    <dbReference type="NCBI Taxonomy" id="324854"/>
    <lineage>
        <taxon>Bacteria</taxon>
        <taxon>Bacillati</taxon>
        <taxon>Bacillota</taxon>
        <taxon>Bacilli</taxon>
        <taxon>Bacillales</taxon>
        <taxon>Bacillaceae</taxon>
        <taxon>Metabacillus</taxon>
    </lineage>
</organism>
<dbReference type="Gene3D" id="3.40.630.30">
    <property type="match status" value="1"/>
</dbReference>
<gene>
    <name evidence="1" type="ORF">J2S02_002081</name>
</gene>
<proteinExistence type="predicted"/>
<dbReference type="RefSeq" id="WP_174881257.1">
    <property type="nucleotide sequence ID" value="NZ_CADEPK010000334.1"/>
</dbReference>
<reference evidence="1 2" key="1">
    <citation type="submission" date="2023-07" db="EMBL/GenBank/DDBJ databases">
        <title>Genomic Encyclopedia of Type Strains, Phase IV (KMG-IV): sequencing the most valuable type-strain genomes for metagenomic binning, comparative biology and taxonomic classification.</title>
        <authorList>
            <person name="Goeker M."/>
        </authorList>
    </citation>
    <scope>NUCLEOTIDE SEQUENCE [LARGE SCALE GENOMIC DNA]</scope>
    <source>
        <strain evidence="1 2">DSM 17723</strain>
    </source>
</reference>
<protein>
    <submittedName>
        <fullName evidence="1">Uncharacterized protein</fullName>
    </submittedName>
</protein>
<accession>A0ABT9Z0L2</accession>
<sequence>MTMPMKGISEDQTNTNIDIEGAIIAKKHYVYEVLPASDEELLIEVAECLAKTFSGVKSGNAFIVEPVVLLLKISYETMKEFIFDFLKQTVNQGLTIIAREKCTGKVIGAVAAESFQTIELNPPLLKGDFAPFNKINQITRYLVKKYEQYIYNKLGRKIVKEKHIRIFLTGVMLEKNKKYIAAEMRHLLEEICKNRGYQYIFSTAPNHRSQKMNVRLNYHMPLDCKGVPIAYSYAKDPVLKYLPNELGEDCKLFYKELT</sequence>